<feature type="compositionally biased region" description="Basic and acidic residues" evidence="1">
    <location>
        <begin position="273"/>
        <end position="284"/>
    </location>
</feature>
<accession>A0A8E0RTT6</accession>
<organism evidence="3 4">
    <name type="scientific">Fasciolopsis buskii</name>
    <dbReference type="NCBI Taxonomy" id="27845"/>
    <lineage>
        <taxon>Eukaryota</taxon>
        <taxon>Metazoa</taxon>
        <taxon>Spiralia</taxon>
        <taxon>Lophotrochozoa</taxon>
        <taxon>Platyhelminthes</taxon>
        <taxon>Trematoda</taxon>
        <taxon>Digenea</taxon>
        <taxon>Plagiorchiida</taxon>
        <taxon>Echinostomata</taxon>
        <taxon>Echinostomatoidea</taxon>
        <taxon>Fasciolidae</taxon>
        <taxon>Fasciolopsis</taxon>
    </lineage>
</organism>
<reference evidence="3" key="1">
    <citation type="submission" date="2019-05" db="EMBL/GenBank/DDBJ databases">
        <title>Annotation for the trematode Fasciolopsis buski.</title>
        <authorList>
            <person name="Choi Y.-J."/>
        </authorList>
    </citation>
    <scope>NUCLEOTIDE SEQUENCE</scope>
    <source>
        <strain evidence="3">HT</strain>
        <tissue evidence="3">Whole worm</tissue>
    </source>
</reference>
<dbReference type="OrthoDB" id="6243023at2759"/>
<evidence type="ECO:0000313" key="3">
    <source>
        <dbReference type="EMBL" id="KAA0190613.1"/>
    </source>
</evidence>
<sequence>MKPPLGTNMKSHSADVSCDILHKQDRIARFAPEKQFSTTFHHRGLKFKRLDAAYLHQIFRQLIYIILIMSAMASLVLLLVGILWNRRSCMTAGCILGLACFGAMLHGCLRHRSLSSAPTPLVLSAAYMCPVGNLPIGSNPEASAAATAVATATLLPKSIHPNSSLLASSLETAILAQLRRDVSIAFPASVPWASTHSITRQSLFPISNEHDIPTAQSYKRQLSDSAAFFHSSGASGAESGSSVPGLQPQLSCPARTGIYDVKSHVYENWSPDLGKHSGLQEKKQTKNNVSPNLTTKADTYTASSQSRPGRRSPSEHRGNHAENTQTTTPYMSAFSRQSAFYTPGNIYTHSEDTTYTGSASSTMAVHPITNGPSQVRIVTPEKIQSIPTPQCIVQEANQKCGVGTIITTGLLGLLSDSATCSRGDVRQPRRHTREREGVFGPKIWRAWRSWMD</sequence>
<feature type="compositionally biased region" description="Polar residues" evidence="1">
    <location>
        <begin position="321"/>
        <end position="330"/>
    </location>
</feature>
<feature type="region of interest" description="Disordered" evidence="1">
    <location>
        <begin position="271"/>
        <end position="330"/>
    </location>
</feature>
<dbReference type="EMBL" id="LUCM01006883">
    <property type="protein sequence ID" value="KAA0190613.1"/>
    <property type="molecule type" value="Genomic_DNA"/>
</dbReference>
<keyword evidence="2" id="KW-0472">Membrane</keyword>
<dbReference type="Proteomes" id="UP000728185">
    <property type="component" value="Unassembled WGS sequence"/>
</dbReference>
<keyword evidence="2" id="KW-1133">Transmembrane helix</keyword>
<name>A0A8E0RTT6_9TREM</name>
<feature type="compositionally biased region" description="Polar residues" evidence="1">
    <location>
        <begin position="286"/>
        <end position="302"/>
    </location>
</feature>
<comment type="caution">
    <text evidence="3">The sequence shown here is derived from an EMBL/GenBank/DDBJ whole genome shotgun (WGS) entry which is preliminary data.</text>
</comment>
<dbReference type="AlphaFoldDB" id="A0A8E0RTT6"/>
<keyword evidence="4" id="KW-1185">Reference proteome</keyword>
<keyword evidence="2" id="KW-0812">Transmembrane</keyword>
<proteinExistence type="predicted"/>
<gene>
    <name evidence="3" type="ORF">FBUS_04419</name>
</gene>
<protein>
    <submittedName>
        <fullName evidence="3">Uncharacterized protein</fullName>
    </submittedName>
</protein>
<feature type="transmembrane region" description="Helical" evidence="2">
    <location>
        <begin position="62"/>
        <end position="84"/>
    </location>
</feature>
<evidence type="ECO:0000256" key="2">
    <source>
        <dbReference type="SAM" id="Phobius"/>
    </source>
</evidence>
<evidence type="ECO:0000313" key="4">
    <source>
        <dbReference type="Proteomes" id="UP000728185"/>
    </source>
</evidence>
<evidence type="ECO:0000256" key="1">
    <source>
        <dbReference type="SAM" id="MobiDB-lite"/>
    </source>
</evidence>